<comment type="caution">
    <text evidence="2">The sequence shown here is derived from an EMBL/GenBank/DDBJ whole genome shotgun (WGS) entry which is preliminary data.</text>
</comment>
<accession>A0A9P6DMH4</accession>
<feature type="compositionally biased region" description="Polar residues" evidence="1">
    <location>
        <begin position="179"/>
        <end position="191"/>
    </location>
</feature>
<feature type="region of interest" description="Disordered" evidence="1">
    <location>
        <begin position="281"/>
        <end position="323"/>
    </location>
</feature>
<feature type="compositionally biased region" description="Polar residues" evidence="1">
    <location>
        <begin position="305"/>
        <end position="315"/>
    </location>
</feature>
<reference evidence="2" key="1">
    <citation type="journal article" date="2020" name="Nat. Commun.">
        <title>Large-scale genome sequencing of mycorrhizal fungi provides insights into the early evolution of symbiotic traits.</title>
        <authorList>
            <person name="Miyauchi S."/>
            <person name="Kiss E."/>
            <person name="Kuo A."/>
            <person name="Drula E."/>
            <person name="Kohler A."/>
            <person name="Sanchez-Garcia M."/>
            <person name="Morin E."/>
            <person name="Andreopoulos B."/>
            <person name="Barry K.W."/>
            <person name="Bonito G."/>
            <person name="Buee M."/>
            <person name="Carver A."/>
            <person name="Chen C."/>
            <person name="Cichocki N."/>
            <person name="Clum A."/>
            <person name="Culley D."/>
            <person name="Crous P.W."/>
            <person name="Fauchery L."/>
            <person name="Girlanda M."/>
            <person name="Hayes R.D."/>
            <person name="Keri Z."/>
            <person name="LaButti K."/>
            <person name="Lipzen A."/>
            <person name="Lombard V."/>
            <person name="Magnuson J."/>
            <person name="Maillard F."/>
            <person name="Murat C."/>
            <person name="Nolan M."/>
            <person name="Ohm R.A."/>
            <person name="Pangilinan J."/>
            <person name="Pereira M.F."/>
            <person name="Perotto S."/>
            <person name="Peter M."/>
            <person name="Pfister S."/>
            <person name="Riley R."/>
            <person name="Sitrit Y."/>
            <person name="Stielow J.B."/>
            <person name="Szollosi G."/>
            <person name="Zifcakova L."/>
            <person name="Stursova M."/>
            <person name="Spatafora J.W."/>
            <person name="Tedersoo L."/>
            <person name="Vaario L.M."/>
            <person name="Yamada A."/>
            <person name="Yan M."/>
            <person name="Wang P."/>
            <person name="Xu J."/>
            <person name="Bruns T."/>
            <person name="Baldrian P."/>
            <person name="Vilgalys R."/>
            <person name="Dunand C."/>
            <person name="Henrissat B."/>
            <person name="Grigoriev I.V."/>
            <person name="Hibbett D."/>
            <person name="Nagy L.G."/>
            <person name="Martin F.M."/>
        </authorList>
    </citation>
    <scope>NUCLEOTIDE SEQUENCE</scope>
    <source>
        <strain evidence="2">UP504</strain>
    </source>
</reference>
<dbReference type="EMBL" id="MU129095">
    <property type="protein sequence ID" value="KAF9506902.1"/>
    <property type="molecule type" value="Genomic_DNA"/>
</dbReference>
<evidence type="ECO:0000313" key="3">
    <source>
        <dbReference type="Proteomes" id="UP000886523"/>
    </source>
</evidence>
<keyword evidence="3" id="KW-1185">Reference proteome</keyword>
<feature type="compositionally biased region" description="Basic and acidic residues" evidence="1">
    <location>
        <begin position="10"/>
        <end position="24"/>
    </location>
</feature>
<dbReference type="Proteomes" id="UP000886523">
    <property type="component" value="Unassembled WGS sequence"/>
</dbReference>
<feature type="compositionally biased region" description="Polar residues" evidence="1">
    <location>
        <begin position="281"/>
        <end position="292"/>
    </location>
</feature>
<evidence type="ECO:0000256" key="1">
    <source>
        <dbReference type="SAM" id="MobiDB-lite"/>
    </source>
</evidence>
<protein>
    <submittedName>
        <fullName evidence="2">Uncharacterized protein</fullName>
    </submittedName>
</protein>
<evidence type="ECO:0000313" key="2">
    <source>
        <dbReference type="EMBL" id="KAF9506902.1"/>
    </source>
</evidence>
<sequence length="335" mass="37139">MPCLPSLRETPPEETRRGPRRNEGLRSPSGFDPRSQYRNPRKRTPQRMKYSTTHPPRRVCGNTSSPSLRESHPKKANETHGEIRTCAATQGSIRGPVPKRPRRIIYGTTHPLRRVCGNTWSPLDVQNPATRTQPRPKTNHGPAQPPATRQPRSHASHGPNTRTAPFPSAKPHPKPAQTKPRQNTDVFSPTTKPHPPKEYIDKAQGDIRARAQPRKNSMLDYPQYNDATPAKAGVAILGTSTVRYPARRGLSLMHETPPDKNTAKVQDQKWTCAATCNPIQEPNTRTQQQGKYGTTHPPQRVCGNTCPQTPATGETTGKAPGPLQKIMPETGWVTV</sequence>
<feature type="region of interest" description="Disordered" evidence="1">
    <location>
        <begin position="1"/>
        <end position="205"/>
    </location>
</feature>
<feature type="compositionally biased region" description="Basic and acidic residues" evidence="1">
    <location>
        <begin position="195"/>
        <end position="205"/>
    </location>
</feature>
<organism evidence="2 3">
    <name type="scientific">Hydnum rufescens UP504</name>
    <dbReference type="NCBI Taxonomy" id="1448309"/>
    <lineage>
        <taxon>Eukaryota</taxon>
        <taxon>Fungi</taxon>
        <taxon>Dikarya</taxon>
        <taxon>Basidiomycota</taxon>
        <taxon>Agaricomycotina</taxon>
        <taxon>Agaricomycetes</taxon>
        <taxon>Cantharellales</taxon>
        <taxon>Hydnaceae</taxon>
        <taxon>Hydnum</taxon>
    </lineage>
</organism>
<proteinExistence type="predicted"/>
<feature type="compositionally biased region" description="Polar residues" evidence="1">
    <location>
        <begin position="127"/>
        <end position="136"/>
    </location>
</feature>
<feature type="compositionally biased region" description="Basic and acidic residues" evidence="1">
    <location>
        <begin position="69"/>
        <end position="83"/>
    </location>
</feature>
<name>A0A9P6DMH4_9AGAM</name>
<gene>
    <name evidence="2" type="ORF">BS47DRAFT_1367018</name>
</gene>
<dbReference type="AlphaFoldDB" id="A0A9P6DMH4"/>